<comment type="caution">
    <text evidence="9">The sequence shown here is derived from an EMBL/GenBank/DDBJ whole genome shotgun (WGS) entry which is preliminary data.</text>
</comment>
<dbReference type="OrthoDB" id="9046740at2759"/>
<evidence type="ECO:0000256" key="4">
    <source>
        <dbReference type="ARBA" id="ARBA00022989"/>
    </source>
</evidence>
<comment type="subcellular location">
    <subcellularLocation>
        <location evidence="1">Membrane</location>
    </subcellularLocation>
</comment>
<keyword evidence="3" id="KW-0677">Repeat</keyword>
<protein>
    <recommendedName>
        <fullName evidence="8">GAIN-B domain-containing protein</fullName>
    </recommendedName>
</protein>
<keyword evidence="6" id="KW-1015">Disulfide bond</keyword>
<dbReference type="SMART" id="SM00303">
    <property type="entry name" value="GPS"/>
    <property type="match status" value="1"/>
</dbReference>
<evidence type="ECO:0000256" key="7">
    <source>
        <dbReference type="SAM" id="Phobius"/>
    </source>
</evidence>
<keyword evidence="2 7" id="KW-0812">Transmembrane</keyword>
<proteinExistence type="predicted"/>
<keyword evidence="4 7" id="KW-1133">Transmembrane helix</keyword>
<name>A0A212CZL7_CEREH</name>
<dbReference type="AlphaFoldDB" id="A0A212CZL7"/>
<feature type="transmembrane region" description="Helical" evidence="7">
    <location>
        <begin position="248"/>
        <end position="270"/>
    </location>
</feature>
<dbReference type="Proteomes" id="UP000242450">
    <property type="component" value="Chromosome 10"/>
</dbReference>
<dbReference type="PROSITE" id="PS50221">
    <property type="entry name" value="GAIN_B"/>
    <property type="match status" value="1"/>
</dbReference>
<dbReference type="InterPro" id="IPR057244">
    <property type="entry name" value="GAIN_B"/>
</dbReference>
<keyword evidence="5 7" id="KW-0472">Membrane</keyword>
<dbReference type="InterPro" id="IPR000203">
    <property type="entry name" value="GPS"/>
</dbReference>
<dbReference type="GO" id="GO:0005886">
    <property type="term" value="C:plasma membrane"/>
    <property type="evidence" value="ECO:0007669"/>
    <property type="project" value="TreeGrafter"/>
</dbReference>
<keyword evidence="10" id="KW-1185">Reference proteome</keyword>
<dbReference type="EMBL" id="MKHE01000010">
    <property type="protein sequence ID" value="OWK11438.1"/>
    <property type="molecule type" value="Genomic_DNA"/>
</dbReference>
<dbReference type="GO" id="GO:0006816">
    <property type="term" value="P:calcium ion transport"/>
    <property type="evidence" value="ECO:0007669"/>
    <property type="project" value="TreeGrafter"/>
</dbReference>
<accession>A0A212CZL7</accession>
<feature type="domain" description="GAIN-B" evidence="8">
    <location>
        <begin position="1"/>
        <end position="41"/>
    </location>
</feature>
<evidence type="ECO:0000256" key="3">
    <source>
        <dbReference type="ARBA" id="ARBA00022737"/>
    </source>
</evidence>
<organism evidence="9 10">
    <name type="scientific">Cervus elaphus hippelaphus</name>
    <name type="common">European red deer</name>
    <dbReference type="NCBI Taxonomy" id="46360"/>
    <lineage>
        <taxon>Eukaryota</taxon>
        <taxon>Metazoa</taxon>
        <taxon>Chordata</taxon>
        <taxon>Craniata</taxon>
        <taxon>Vertebrata</taxon>
        <taxon>Euteleostomi</taxon>
        <taxon>Mammalia</taxon>
        <taxon>Eutheria</taxon>
        <taxon>Laurasiatheria</taxon>
        <taxon>Artiodactyla</taxon>
        <taxon>Ruminantia</taxon>
        <taxon>Pecora</taxon>
        <taxon>Cervidae</taxon>
        <taxon>Cervinae</taxon>
        <taxon>Cervus</taxon>
    </lineage>
</organism>
<dbReference type="GO" id="GO:0005261">
    <property type="term" value="F:monoatomic cation channel activity"/>
    <property type="evidence" value="ECO:0007669"/>
    <property type="project" value="TreeGrafter"/>
</dbReference>
<dbReference type="PANTHER" id="PTHR46730:SF3">
    <property type="entry name" value="POLYCYSTIN-1"/>
    <property type="match status" value="1"/>
</dbReference>
<evidence type="ECO:0000256" key="1">
    <source>
        <dbReference type="ARBA" id="ARBA00004370"/>
    </source>
</evidence>
<evidence type="ECO:0000313" key="9">
    <source>
        <dbReference type="EMBL" id="OWK11438.1"/>
    </source>
</evidence>
<feature type="transmembrane region" description="Helical" evidence="7">
    <location>
        <begin position="207"/>
        <end position="228"/>
    </location>
</feature>
<evidence type="ECO:0000256" key="2">
    <source>
        <dbReference type="ARBA" id="ARBA00022692"/>
    </source>
</evidence>
<evidence type="ECO:0000313" key="10">
    <source>
        <dbReference type="Proteomes" id="UP000242450"/>
    </source>
</evidence>
<feature type="transmembrane region" description="Helical" evidence="7">
    <location>
        <begin position="54"/>
        <end position="73"/>
    </location>
</feature>
<feature type="non-terminal residue" evidence="9">
    <location>
        <position position="370"/>
    </location>
</feature>
<evidence type="ECO:0000256" key="6">
    <source>
        <dbReference type="ARBA" id="ARBA00023157"/>
    </source>
</evidence>
<reference evidence="9 10" key="1">
    <citation type="journal article" date="2018" name="Mol. Genet. Genomics">
        <title>The red deer Cervus elaphus genome CerEla1.0: sequencing, annotating, genes, and chromosomes.</title>
        <authorList>
            <person name="Bana N.A."/>
            <person name="Nyiri A."/>
            <person name="Nagy J."/>
            <person name="Frank K."/>
            <person name="Nagy T."/>
            <person name="Steger V."/>
            <person name="Schiller M."/>
            <person name="Lakatos P."/>
            <person name="Sugar L."/>
            <person name="Horn P."/>
            <person name="Barta E."/>
            <person name="Orosz L."/>
        </authorList>
    </citation>
    <scope>NUCLEOTIDE SEQUENCE [LARGE SCALE GENOMIC DNA]</scope>
    <source>
        <strain evidence="9">Hungarian</strain>
    </source>
</reference>
<gene>
    <name evidence="9" type="ORF">Celaphus_00006783</name>
</gene>
<sequence>MAWRTEGLVPLEETSPREAVCLTRHLTAFGASLFVPASRVEFTFPEPASGVNHVVLLTCAVCLLTYAVMAVILRKLDQLDVRRVRAIPFCGKGGRFKYEILVKTGWGRGSGKGLPAGRVCKQWPHVIVRDLQSARSTFFLVNDWLSVETEANGGLVEKEVLAASDAALRRFKRLLVAELQRGFFDKHVWLSIWDRPPRSRFTRVQRATCCVLLIGLFLGANAVWYGAVGDSTHSRGPVSSLAPLSLDTVAVGLVSSLVVYPVYLAILFLFRMSRSKVGWARADLPLLQVAGGPSPTPAGPQALDVDSCLDSSVLDSSMLAFPGLSAEVRAPGGLPRRGCGAGSLQSGSVCASQQAFAGQVRQDSFLEDSK</sequence>
<evidence type="ECO:0000259" key="8">
    <source>
        <dbReference type="PROSITE" id="PS50221"/>
    </source>
</evidence>
<evidence type="ECO:0000256" key="5">
    <source>
        <dbReference type="ARBA" id="ARBA00023136"/>
    </source>
</evidence>
<dbReference type="PANTHER" id="PTHR46730">
    <property type="entry name" value="POLYCYSTIN-1"/>
    <property type="match status" value="1"/>
</dbReference>